<evidence type="ECO:0000313" key="3">
    <source>
        <dbReference type="Proteomes" id="UP000253507"/>
    </source>
</evidence>
<dbReference type="SMART" id="SM00530">
    <property type="entry name" value="HTH_XRE"/>
    <property type="match status" value="1"/>
</dbReference>
<protein>
    <submittedName>
        <fullName evidence="2">XRE family transcriptional regulator</fullName>
    </submittedName>
</protein>
<dbReference type="GO" id="GO:0003677">
    <property type="term" value="F:DNA binding"/>
    <property type="evidence" value="ECO:0007669"/>
    <property type="project" value="InterPro"/>
</dbReference>
<name>A0A367EKP1_9ACTN</name>
<dbReference type="InterPro" id="IPR001387">
    <property type="entry name" value="Cro/C1-type_HTH"/>
</dbReference>
<dbReference type="CDD" id="cd00093">
    <property type="entry name" value="HTH_XRE"/>
    <property type="match status" value="1"/>
</dbReference>
<dbReference type="Gene3D" id="1.25.40.10">
    <property type="entry name" value="Tetratricopeptide repeat domain"/>
    <property type="match status" value="1"/>
</dbReference>
<dbReference type="RefSeq" id="WP_114016316.1">
    <property type="nucleotide sequence ID" value="NZ_QOIM01000034.1"/>
</dbReference>
<comment type="caution">
    <text evidence="2">The sequence shown here is derived from an EMBL/GenBank/DDBJ whole genome shotgun (WGS) entry which is preliminary data.</text>
</comment>
<proteinExistence type="predicted"/>
<organism evidence="2 3">
    <name type="scientific">Streptomyces reniochalinae</name>
    <dbReference type="NCBI Taxonomy" id="2250578"/>
    <lineage>
        <taxon>Bacteria</taxon>
        <taxon>Bacillati</taxon>
        <taxon>Actinomycetota</taxon>
        <taxon>Actinomycetes</taxon>
        <taxon>Kitasatosporales</taxon>
        <taxon>Streptomycetaceae</taxon>
        <taxon>Streptomyces</taxon>
    </lineage>
</organism>
<dbReference type="OrthoDB" id="3831424at2"/>
<dbReference type="AlphaFoldDB" id="A0A367EKP1"/>
<dbReference type="InterPro" id="IPR010982">
    <property type="entry name" value="Lambda_DNA-bd_dom_sf"/>
</dbReference>
<dbReference type="Proteomes" id="UP000253507">
    <property type="component" value="Unassembled WGS sequence"/>
</dbReference>
<accession>A0A367EKP1</accession>
<dbReference type="SUPFAM" id="SSF48452">
    <property type="entry name" value="TPR-like"/>
    <property type="match status" value="1"/>
</dbReference>
<reference evidence="2 3" key="1">
    <citation type="submission" date="2018-06" db="EMBL/GenBank/DDBJ databases">
        <title>Streptomyces reniochalinae sp. nov. and Streptomyces diacarnus sp. nov. from marine sponges.</title>
        <authorList>
            <person name="Li L."/>
        </authorList>
    </citation>
    <scope>NUCLEOTIDE SEQUENCE [LARGE SCALE GENOMIC DNA]</scope>
    <source>
        <strain evidence="2 3">LHW50302</strain>
    </source>
</reference>
<evidence type="ECO:0000313" key="2">
    <source>
        <dbReference type="EMBL" id="RCG18205.1"/>
    </source>
</evidence>
<dbReference type="InterPro" id="IPR011990">
    <property type="entry name" value="TPR-like_helical_dom_sf"/>
</dbReference>
<sequence length="426" mass="45685">MALDWGKGNHVSLRDRRKAVGYSQEKLAITLGVDRTTVGRWDRGVTVPQPELRPKLAELLLVDLVTLDGLIKGPSALPGGHTGLPSYDAYGPGDDDMIRREFLRAIAVAGALAAVSAEDAGALADDTAREDAVGHLRMNEHLWQVYQLARSKRTVQPVVTEQLAALNESLAMRSARQGRLYVAAGDLFQLAGELAFDGNRHTDAAASYSLAASASKEAGAFDLWACALIRHAYVEMAGGQYREAVELLSVSEAVAKRGDSSLSTRQWVAAVQAEAHAGLGDLERCERALDEAEKVLDLGTHAHNGGWLRFDGSRLAEERGARYVQLGRLDKAEAALTNALSQEALAPGHSFRRRGVVLADLAAIGAKRNDREQIVAYGTEALRLARQTSSGYVARRLQGLQAEIGSLADDHRVAELGAEIAALATS</sequence>
<gene>
    <name evidence="2" type="ORF">DQ392_15710</name>
</gene>
<dbReference type="PROSITE" id="PS50943">
    <property type="entry name" value="HTH_CROC1"/>
    <property type="match status" value="1"/>
</dbReference>
<dbReference type="Gene3D" id="1.10.260.40">
    <property type="entry name" value="lambda repressor-like DNA-binding domains"/>
    <property type="match status" value="1"/>
</dbReference>
<feature type="domain" description="HTH cro/C1-type" evidence="1">
    <location>
        <begin position="13"/>
        <end position="67"/>
    </location>
</feature>
<dbReference type="Pfam" id="PF01381">
    <property type="entry name" value="HTH_3"/>
    <property type="match status" value="1"/>
</dbReference>
<evidence type="ECO:0000259" key="1">
    <source>
        <dbReference type="PROSITE" id="PS50943"/>
    </source>
</evidence>
<keyword evidence="3" id="KW-1185">Reference proteome</keyword>
<dbReference type="SUPFAM" id="SSF47413">
    <property type="entry name" value="lambda repressor-like DNA-binding domains"/>
    <property type="match status" value="1"/>
</dbReference>
<dbReference type="EMBL" id="QOIM01000034">
    <property type="protein sequence ID" value="RCG18205.1"/>
    <property type="molecule type" value="Genomic_DNA"/>
</dbReference>